<dbReference type="AlphaFoldDB" id="A0AA88XYR8"/>
<protein>
    <submittedName>
        <fullName evidence="5">Uncharacterized protein</fullName>
    </submittedName>
</protein>
<dbReference type="InterPro" id="IPR000683">
    <property type="entry name" value="Gfo/Idh/MocA-like_OxRdtase_N"/>
</dbReference>
<dbReference type="GO" id="GO:0016491">
    <property type="term" value="F:oxidoreductase activity"/>
    <property type="evidence" value="ECO:0007669"/>
    <property type="project" value="UniProtKB-KW"/>
</dbReference>
<organism evidence="5 6">
    <name type="scientific">Pinctada imbricata</name>
    <name type="common">Atlantic pearl-oyster</name>
    <name type="synonym">Pinctada martensii</name>
    <dbReference type="NCBI Taxonomy" id="66713"/>
    <lineage>
        <taxon>Eukaryota</taxon>
        <taxon>Metazoa</taxon>
        <taxon>Spiralia</taxon>
        <taxon>Lophotrochozoa</taxon>
        <taxon>Mollusca</taxon>
        <taxon>Bivalvia</taxon>
        <taxon>Autobranchia</taxon>
        <taxon>Pteriomorphia</taxon>
        <taxon>Pterioida</taxon>
        <taxon>Pterioidea</taxon>
        <taxon>Pteriidae</taxon>
        <taxon>Pinctada</taxon>
    </lineage>
</organism>
<dbReference type="InterPro" id="IPR036291">
    <property type="entry name" value="NAD(P)-bd_dom_sf"/>
</dbReference>
<name>A0AA88XYR8_PINIB</name>
<dbReference type="PANTHER" id="PTHR42840">
    <property type="entry name" value="NAD(P)-BINDING ROSSMANN-FOLD SUPERFAMILY PROTEIN-RELATED"/>
    <property type="match status" value="1"/>
</dbReference>
<dbReference type="GO" id="GO:0000166">
    <property type="term" value="F:nucleotide binding"/>
    <property type="evidence" value="ECO:0007669"/>
    <property type="project" value="InterPro"/>
</dbReference>
<comment type="similarity">
    <text evidence="1">Belongs to the Gfo/Idh/MocA family.</text>
</comment>
<feature type="domain" description="GFO/IDH/MocA-like oxidoreductase" evidence="4">
    <location>
        <begin position="119"/>
        <end position="238"/>
    </location>
</feature>
<dbReference type="Proteomes" id="UP001186944">
    <property type="component" value="Unassembled WGS sequence"/>
</dbReference>
<dbReference type="SUPFAM" id="SSF55347">
    <property type="entry name" value="Glyceraldehyde-3-phosphate dehydrogenase-like, C-terminal domain"/>
    <property type="match status" value="1"/>
</dbReference>
<sequence length="287" mass="32300">MAHVKNIMLSPRAAVKWIVRNRKEDAEKFVKDFNLSAKCTTPSQVESVYNDPEVNAVLICSPTNTHQPIIIQALNAEKAVFCEKPITADIETTKACYELAEKKKRPLFCAFHRRFDPGFREVWEKVRNKSLGKTRVIKTTSRDVQPPPLSYIKTSGGIIYDSTIHDLDLAMWLSGSMPKTVYVSGSAFDPDVAKCNDLDQVLVTIKFENGVNAVVDNGRVAVYGYDQRLEVLCDKGMLNVDNHLTSLVSYHGGQDTSVPRIDSHYSTRYPQAYANELEHFLDVLEGR</sequence>
<feature type="domain" description="Gfo/Idh/MocA-like oxidoreductase N-terminal" evidence="3">
    <location>
        <begin position="3"/>
        <end position="109"/>
    </location>
</feature>
<evidence type="ECO:0000259" key="3">
    <source>
        <dbReference type="Pfam" id="PF01408"/>
    </source>
</evidence>
<evidence type="ECO:0000313" key="5">
    <source>
        <dbReference type="EMBL" id="KAK3094453.1"/>
    </source>
</evidence>
<accession>A0AA88XYR8</accession>
<comment type="caution">
    <text evidence="5">The sequence shown here is derived from an EMBL/GenBank/DDBJ whole genome shotgun (WGS) entry which is preliminary data.</text>
</comment>
<keyword evidence="6" id="KW-1185">Reference proteome</keyword>
<evidence type="ECO:0000313" key="6">
    <source>
        <dbReference type="Proteomes" id="UP001186944"/>
    </source>
</evidence>
<dbReference type="Gene3D" id="3.40.50.720">
    <property type="entry name" value="NAD(P)-binding Rossmann-like Domain"/>
    <property type="match status" value="1"/>
</dbReference>
<evidence type="ECO:0000256" key="1">
    <source>
        <dbReference type="ARBA" id="ARBA00010928"/>
    </source>
</evidence>
<dbReference type="EMBL" id="VSWD01000008">
    <property type="protein sequence ID" value="KAK3094453.1"/>
    <property type="molecule type" value="Genomic_DNA"/>
</dbReference>
<proteinExistence type="inferred from homology"/>
<reference evidence="5" key="1">
    <citation type="submission" date="2019-08" db="EMBL/GenBank/DDBJ databases">
        <title>The improved chromosome-level genome for the pearl oyster Pinctada fucata martensii using PacBio sequencing and Hi-C.</title>
        <authorList>
            <person name="Zheng Z."/>
        </authorList>
    </citation>
    <scope>NUCLEOTIDE SEQUENCE</scope>
    <source>
        <strain evidence="5">ZZ-2019</strain>
        <tissue evidence="5">Adductor muscle</tissue>
    </source>
</reference>
<dbReference type="Pfam" id="PF22725">
    <property type="entry name" value="GFO_IDH_MocA_C3"/>
    <property type="match status" value="1"/>
</dbReference>
<dbReference type="SUPFAM" id="SSF51735">
    <property type="entry name" value="NAD(P)-binding Rossmann-fold domains"/>
    <property type="match status" value="1"/>
</dbReference>
<dbReference type="Gene3D" id="3.30.360.10">
    <property type="entry name" value="Dihydrodipicolinate Reductase, domain 2"/>
    <property type="match status" value="1"/>
</dbReference>
<keyword evidence="2" id="KW-0560">Oxidoreductase</keyword>
<dbReference type="GO" id="GO:0006740">
    <property type="term" value="P:NADPH regeneration"/>
    <property type="evidence" value="ECO:0007669"/>
    <property type="project" value="TreeGrafter"/>
</dbReference>
<gene>
    <name evidence="5" type="ORF">FSP39_001892</name>
</gene>
<evidence type="ECO:0000256" key="2">
    <source>
        <dbReference type="ARBA" id="ARBA00023002"/>
    </source>
</evidence>
<evidence type="ECO:0000259" key="4">
    <source>
        <dbReference type="Pfam" id="PF22725"/>
    </source>
</evidence>
<dbReference type="InterPro" id="IPR055170">
    <property type="entry name" value="GFO_IDH_MocA-like_dom"/>
</dbReference>
<dbReference type="GO" id="GO:0005737">
    <property type="term" value="C:cytoplasm"/>
    <property type="evidence" value="ECO:0007669"/>
    <property type="project" value="TreeGrafter"/>
</dbReference>
<dbReference type="PANTHER" id="PTHR42840:SF3">
    <property type="entry name" value="BINDING ROSSMANN FOLD OXIDOREDUCTASE, PUTATIVE (AFU_ORTHOLOGUE AFUA_2G10240)-RELATED"/>
    <property type="match status" value="1"/>
</dbReference>
<dbReference type="Pfam" id="PF01408">
    <property type="entry name" value="GFO_IDH_MocA"/>
    <property type="match status" value="1"/>
</dbReference>